<evidence type="ECO:0000313" key="3">
    <source>
        <dbReference type="Proteomes" id="UP000001449"/>
    </source>
</evidence>
<proteinExistence type="predicted"/>
<keyword evidence="3" id="KW-1185">Reference proteome</keyword>
<protein>
    <submittedName>
        <fullName evidence="2">Uncharacterized protein</fullName>
    </submittedName>
</protein>
<dbReference type="AlphaFoldDB" id="B8C6M8"/>
<accession>B8C6M8</accession>
<reference evidence="2 3" key="1">
    <citation type="journal article" date="2004" name="Science">
        <title>The genome of the diatom Thalassiosira pseudonana: ecology, evolution, and metabolism.</title>
        <authorList>
            <person name="Armbrust E.V."/>
            <person name="Berges J.A."/>
            <person name="Bowler C."/>
            <person name="Green B.R."/>
            <person name="Martinez D."/>
            <person name="Putnam N.H."/>
            <person name="Zhou S."/>
            <person name="Allen A.E."/>
            <person name="Apt K.E."/>
            <person name="Bechner M."/>
            <person name="Brzezinski M.A."/>
            <person name="Chaal B.K."/>
            <person name="Chiovitti A."/>
            <person name="Davis A.K."/>
            <person name="Demarest M.S."/>
            <person name="Detter J.C."/>
            <person name="Glavina T."/>
            <person name="Goodstein D."/>
            <person name="Hadi M.Z."/>
            <person name="Hellsten U."/>
            <person name="Hildebrand M."/>
            <person name="Jenkins B.D."/>
            <person name="Jurka J."/>
            <person name="Kapitonov V.V."/>
            <person name="Kroger N."/>
            <person name="Lau W.W."/>
            <person name="Lane T.W."/>
            <person name="Larimer F.W."/>
            <person name="Lippmeier J.C."/>
            <person name="Lucas S."/>
            <person name="Medina M."/>
            <person name="Montsant A."/>
            <person name="Obornik M."/>
            <person name="Parker M.S."/>
            <person name="Palenik B."/>
            <person name="Pazour G.J."/>
            <person name="Richardson P.M."/>
            <person name="Rynearson T.A."/>
            <person name="Saito M.A."/>
            <person name="Schwartz D.C."/>
            <person name="Thamatrakoln K."/>
            <person name="Valentin K."/>
            <person name="Vardi A."/>
            <person name="Wilkerson F.P."/>
            <person name="Rokhsar D.S."/>
        </authorList>
    </citation>
    <scope>NUCLEOTIDE SEQUENCE [LARGE SCALE GENOMIC DNA]</scope>
    <source>
        <strain evidence="2 3">CCMP1335</strain>
    </source>
</reference>
<dbReference type="Proteomes" id="UP000001449">
    <property type="component" value="Chromosome 8"/>
</dbReference>
<feature type="region of interest" description="Disordered" evidence="1">
    <location>
        <begin position="30"/>
        <end position="97"/>
    </location>
</feature>
<dbReference type="GeneID" id="7450124"/>
<evidence type="ECO:0000256" key="1">
    <source>
        <dbReference type="SAM" id="MobiDB-lite"/>
    </source>
</evidence>
<gene>
    <name evidence="2" type="ORF">THAPSDRAFT_7482</name>
</gene>
<dbReference type="EMBL" id="CM000644">
    <property type="protein sequence ID" value="EED90832.1"/>
    <property type="molecule type" value="Genomic_DNA"/>
</dbReference>
<dbReference type="RefSeq" id="XP_002291981.1">
    <property type="nucleotide sequence ID" value="XM_002291945.1"/>
</dbReference>
<feature type="region of interest" description="Disordered" evidence="1">
    <location>
        <begin position="109"/>
        <end position="133"/>
    </location>
</feature>
<organism evidence="2 3">
    <name type="scientific">Thalassiosira pseudonana</name>
    <name type="common">Marine diatom</name>
    <name type="synonym">Cyclotella nana</name>
    <dbReference type="NCBI Taxonomy" id="35128"/>
    <lineage>
        <taxon>Eukaryota</taxon>
        <taxon>Sar</taxon>
        <taxon>Stramenopiles</taxon>
        <taxon>Ochrophyta</taxon>
        <taxon>Bacillariophyta</taxon>
        <taxon>Coscinodiscophyceae</taxon>
        <taxon>Thalassiosirophycidae</taxon>
        <taxon>Thalassiosirales</taxon>
        <taxon>Thalassiosiraceae</taxon>
        <taxon>Thalassiosira</taxon>
    </lineage>
</organism>
<reference evidence="2 3" key="2">
    <citation type="journal article" date="2008" name="Nature">
        <title>The Phaeodactylum genome reveals the evolutionary history of diatom genomes.</title>
        <authorList>
            <person name="Bowler C."/>
            <person name="Allen A.E."/>
            <person name="Badger J.H."/>
            <person name="Grimwood J."/>
            <person name="Jabbari K."/>
            <person name="Kuo A."/>
            <person name="Maheswari U."/>
            <person name="Martens C."/>
            <person name="Maumus F."/>
            <person name="Otillar R.P."/>
            <person name="Rayko E."/>
            <person name="Salamov A."/>
            <person name="Vandepoele K."/>
            <person name="Beszteri B."/>
            <person name="Gruber A."/>
            <person name="Heijde M."/>
            <person name="Katinka M."/>
            <person name="Mock T."/>
            <person name="Valentin K."/>
            <person name="Verret F."/>
            <person name="Berges J.A."/>
            <person name="Brownlee C."/>
            <person name="Cadoret J.P."/>
            <person name="Chiovitti A."/>
            <person name="Choi C.J."/>
            <person name="Coesel S."/>
            <person name="De Martino A."/>
            <person name="Detter J.C."/>
            <person name="Durkin C."/>
            <person name="Falciatore A."/>
            <person name="Fournet J."/>
            <person name="Haruta M."/>
            <person name="Huysman M.J."/>
            <person name="Jenkins B.D."/>
            <person name="Jiroutova K."/>
            <person name="Jorgensen R.E."/>
            <person name="Joubert Y."/>
            <person name="Kaplan A."/>
            <person name="Kroger N."/>
            <person name="Kroth P.G."/>
            <person name="La Roche J."/>
            <person name="Lindquist E."/>
            <person name="Lommer M."/>
            <person name="Martin-Jezequel V."/>
            <person name="Lopez P.J."/>
            <person name="Lucas S."/>
            <person name="Mangogna M."/>
            <person name="McGinnis K."/>
            <person name="Medlin L.K."/>
            <person name="Montsant A."/>
            <person name="Oudot-Le Secq M.P."/>
            <person name="Napoli C."/>
            <person name="Obornik M."/>
            <person name="Parker M.S."/>
            <person name="Petit J.L."/>
            <person name="Porcel B.M."/>
            <person name="Poulsen N."/>
            <person name="Robison M."/>
            <person name="Rychlewski L."/>
            <person name="Rynearson T.A."/>
            <person name="Schmutz J."/>
            <person name="Shapiro H."/>
            <person name="Siaut M."/>
            <person name="Stanley M."/>
            <person name="Sussman M.R."/>
            <person name="Taylor A.R."/>
            <person name="Vardi A."/>
            <person name="von Dassow P."/>
            <person name="Vyverman W."/>
            <person name="Willis A."/>
            <person name="Wyrwicz L.S."/>
            <person name="Rokhsar D.S."/>
            <person name="Weissenbach J."/>
            <person name="Armbrust E.V."/>
            <person name="Green B.R."/>
            <person name="Van de Peer Y."/>
            <person name="Grigoriev I.V."/>
        </authorList>
    </citation>
    <scope>NUCLEOTIDE SEQUENCE [LARGE SCALE GENOMIC DNA]</scope>
    <source>
        <strain evidence="2 3">CCMP1335</strain>
    </source>
</reference>
<name>B8C6M8_THAPS</name>
<sequence length="331" mass="36410">MMALRSRPSSISSGVDGISLSEKCKTNEFAHLDRSVKDDPQSTTAASSSSGRANFAVTLLRRRSTLGSADRQQAPPPSSLSSPEARRRSSSNSLGTLLRKRSSVISSSLGAYAGPKPIRSDGKPLKSCFGNRSPSIVSTASTARGSLDSQEEQHPTNARSFNYRRRVSFTSVQLRQYCRECGDNPSVTKGVPLAIGWKYNEGEVMDIDCYETEKECNGQPKECHRLSAQEREDILIKIGGHSRNQIVTAQFEASTDQKLRYETLDKLGGYEKAKYIGPRERVLILKESAARKLDRACKGTTSSKEQRLLWEKAQQAALLKEEEVDGEATSP</sequence>
<feature type="compositionally biased region" description="Basic and acidic residues" evidence="1">
    <location>
        <begin position="30"/>
        <end position="40"/>
    </location>
</feature>
<dbReference type="KEGG" id="tps:THAPSDRAFT_7482"/>
<dbReference type="InParanoid" id="B8C6M8"/>
<evidence type="ECO:0000313" key="2">
    <source>
        <dbReference type="EMBL" id="EED90832.1"/>
    </source>
</evidence>
<dbReference type="PaxDb" id="35128-Thaps7482"/>
<dbReference type="HOGENOM" id="CLU_840687_0_0_1"/>